<feature type="chain" id="PRO_5035606774" evidence="1">
    <location>
        <begin position="18"/>
        <end position="206"/>
    </location>
</feature>
<feature type="signal peptide" evidence="1">
    <location>
        <begin position="1"/>
        <end position="17"/>
    </location>
</feature>
<dbReference type="Proteomes" id="UP000663829">
    <property type="component" value="Unassembled WGS sequence"/>
</dbReference>
<keyword evidence="1" id="KW-0732">Signal</keyword>
<comment type="caution">
    <text evidence="2">The sequence shown here is derived from an EMBL/GenBank/DDBJ whole genome shotgun (WGS) entry which is preliminary data.</text>
</comment>
<evidence type="ECO:0000256" key="1">
    <source>
        <dbReference type="SAM" id="SignalP"/>
    </source>
</evidence>
<evidence type="ECO:0000313" key="2">
    <source>
        <dbReference type="EMBL" id="CAF1455626.1"/>
    </source>
</evidence>
<proteinExistence type="predicted"/>
<protein>
    <submittedName>
        <fullName evidence="2">Uncharacterized protein</fullName>
    </submittedName>
</protein>
<organism evidence="2 4">
    <name type="scientific">Didymodactylos carnosus</name>
    <dbReference type="NCBI Taxonomy" id="1234261"/>
    <lineage>
        <taxon>Eukaryota</taxon>
        <taxon>Metazoa</taxon>
        <taxon>Spiralia</taxon>
        <taxon>Gnathifera</taxon>
        <taxon>Rotifera</taxon>
        <taxon>Eurotatoria</taxon>
        <taxon>Bdelloidea</taxon>
        <taxon>Philodinida</taxon>
        <taxon>Philodinidae</taxon>
        <taxon>Didymodactylos</taxon>
    </lineage>
</organism>
<dbReference type="EMBL" id="CAJOBC010085164">
    <property type="protein sequence ID" value="CAF4327553.1"/>
    <property type="molecule type" value="Genomic_DNA"/>
</dbReference>
<evidence type="ECO:0000313" key="4">
    <source>
        <dbReference type="Proteomes" id="UP000663829"/>
    </source>
</evidence>
<evidence type="ECO:0000313" key="3">
    <source>
        <dbReference type="EMBL" id="CAF4327553.1"/>
    </source>
</evidence>
<dbReference type="AlphaFoldDB" id="A0A815Q0A4"/>
<name>A0A815Q0A4_9BILA</name>
<gene>
    <name evidence="2" type="ORF">GPM918_LOCUS34891</name>
    <name evidence="3" type="ORF">SRO942_LOCUS35605</name>
</gene>
<dbReference type="Proteomes" id="UP000681722">
    <property type="component" value="Unassembled WGS sequence"/>
</dbReference>
<dbReference type="EMBL" id="CAJNOQ010019710">
    <property type="protein sequence ID" value="CAF1455626.1"/>
    <property type="molecule type" value="Genomic_DNA"/>
</dbReference>
<keyword evidence="4" id="KW-1185">Reference proteome</keyword>
<reference evidence="2" key="1">
    <citation type="submission" date="2021-02" db="EMBL/GenBank/DDBJ databases">
        <authorList>
            <person name="Nowell W R."/>
        </authorList>
    </citation>
    <scope>NUCLEOTIDE SEQUENCE</scope>
</reference>
<accession>A0A815Q0A4</accession>
<sequence length="206" mass="23117">MNNLALTFLANAAYTLTILLNGTNNTYISINSGTTHSWSGSLTIDFVGVPVFSIEGNAYINIGQLMERLEDTFISFIISAIIQNQETITSQLVHLTVFCNCETEIDMRCIEDNSSIDENATLSTTLNQIQMNHEKKLNNFRYLLSNDVGLPTDIIYFIYSEDKVATPLTSLLLKRMTELSLEARPIRIGELLSTECVSELMPARYQ</sequence>